<dbReference type="GO" id="GO:0003677">
    <property type="term" value="F:DNA binding"/>
    <property type="evidence" value="ECO:0007669"/>
    <property type="project" value="InterPro"/>
</dbReference>
<dbReference type="InterPro" id="IPR013324">
    <property type="entry name" value="RNA_pol_sigma_r3/r4-like"/>
</dbReference>
<dbReference type="InterPro" id="IPR013325">
    <property type="entry name" value="RNA_pol_sigma_r2"/>
</dbReference>
<dbReference type="NCBIfam" id="TIGR02937">
    <property type="entry name" value="sigma70-ECF"/>
    <property type="match status" value="1"/>
</dbReference>
<evidence type="ECO:0000259" key="5">
    <source>
        <dbReference type="Pfam" id="PF04542"/>
    </source>
</evidence>
<accession>A0A6N8JEG1</accession>
<dbReference type="InterPro" id="IPR013249">
    <property type="entry name" value="RNA_pol_sigma70_r4_t2"/>
</dbReference>
<protein>
    <submittedName>
        <fullName evidence="7">Sigma-70 family RNA polymerase sigma factor</fullName>
    </submittedName>
</protein>
<dbReference type="GO" id="GO:0016987">
    <property type="term" value="F:sigma factor activity"/>
    <property type="evidence" value="ECO:0007669"/>
    <property type="project" value="UniProtKB-KW"/>
</dbReference>
<dbReference type="CDD" id="cd06171">
    <property type="entry name" value="Sigma70_r4"/>
    <property type="match status" value="1"/>
</dbReference>
<dbReference type="PANTHER" id="PTHR43133:SF46">
    <property type="entry name" value="RNA POLYMERASE SIGMA-70 FACTOR ECF SUBFAMILY"/>
    <property type="match status" value="1"/>
</dbReference>
<dbReference type="AlphaFoldDB" id="A0A6N8JEG1"/>
<gene>
    <name evidence="7" type="ORF">GO495_22340</name>
</gene>
<dbReference type="EMBL" id="WRXO01000007">
    <property type="protein sequence ID" value="MVT43354.1"/>
    <property type="molecule type" value="Genomic_DNA"/>
</dbReference>
<keyword evidence="3" id="KW-0731">Sigma factor</keyword>
<evidence type="ECO:0000313" key="8">
    <source>
        <dbReference type="Proteomes" id="UP000468388"/>
    </source>
</evidence>
<keyword evidence="2" id="KW-0805">Transcription regulation</keyword>
<feature type="domain" description="RNA polymerase sigma-70 region 2" evidence="5">
    <location>
        <begin position="44"/>
        <end position="109"/>
    </location>
</feature>
<organism evidence="7 8">
    <name type="scientific">Chitinophaga oryziterrae</name>
    <dbReference type="NCBI Taxonomy" id="1031224"/>
    <lineage>
        <taxon>Bacteria</taxon>
        <taxon>Pseudomonadati</taxon>
        <taxon>Bacteroidota</taxon>
        <taxon>Chitinophagia</taxon>
        <taxon>Chitinophagales</taxon>
        <taxon>Chitinophagaceae</taxon>
        <taxon>Chitinophaga</taxon>
    </lineage>
</organism>
<evidence type="ECO:0000256" key="4">
    <source>
        <dbReference type="ARBA" id="ARBA00023163"/>
    </source>
</evidence>
<proteinExistence type="inferred from homology"/>
<name>A0A6N8JEG1_9BACT</name>
<dbReference type="Gene3D" id="1.10.1740.10">
    <property type="match status" value="1"/>
</dbReference>
<dbReference type="InterPro" id="IPR036388">
    <property type="entry name" value="WH-like_DNA-bd_sf"/>
</dbReference>
<keyword evidence="4" id="KW-0804">Transcription</keyword>
<dbReference type="SUPFAM" id="SSF88946">
    <property type="entry name" value="Sigma2 domain of RNA polymerase sigma factors"/>
    <property type="match status" value="1"/>
</dbReference>
<comment type="similarity">
    <text evidence="1">Belongs to the sigma-70 factor family. ECF subfamily.</text>
</comment>
<dbReference type="SUPFAM" id="SSF88659">
    <property type="entry name" value="Sigma3 and sigma4 domains of RNA polymerase sigma factors"/>
    <property type="match status" value="1"/>
</dbReference>
<evidence type="ECO:0000259" key="6">
    <source>
        <dbReference type="Pfam" id="PF08281"/>
    </source>
</evidence>
<dbReference type="Gene3D" id="1.10.10.10">
    <property type="entry name" value="Winged helix-like DNA-binding domain superfamily/Winged helix DNA-binding domain"/>
    <property type="match status" value="1"/>
</dbReference>
<sequence length="216" mass="24968">MNSQFHNLRPSIQSVLLRYMDGAKTEISLLHDLAGGSFAAFETLYHQYKQAVYANIYKMVRQPEAAEDILQEVFLALWQNRQKVHQDKSVAGWLFVVSYNKAATYLKQQLKSAIVLDEYPENLPQEEQDEDELYHIQLSVVEDAINHLPARKKEVFRLCRLEGRPYEEVAEIVGISVPSVKDYLKQSTRFIKSYVQGEYTSGLTTLSLLIIFLENY</sequence>
<evidence type="ECO:0000256" key="1">
    <source>
        <dbReference type="ARBA" id="ARBA00010641"/>
    </source>
</evidence>
<dbReference type="InterPro" id="IPR039425">
    <property type="entry name" value="RNA_pol_sigma-70-like"/>
</dbReference>
<evidence type="ECO:0000256" key="3">
    <source>
        <dbReference type="ARBA" id="ARBA00023082"/>
    </source>
</evidence>
<dbReference type="InterPro" id="IPR007627">
    <property type="entry name" value="RNA_pol_sigma70_r2"/>
</dbReference>
<dbReference type="Pfam" id="PF08281">
    <property type="entry name" value="Sigma70_r4_2"/>
    <property type="match status" value="1"/>
</dbReference>
<dbReference type="GO" id="GO:0006352">
    <property type="term" value="P:DNA-templated transcription initiation"/>
    <property type="evidence" value="ECO:0007669"/>
    <property type="project" value="InterPro"/>
</dbReference>
<dbReference type="Pfam" id="PF04542">
    <property type="entry name" value="Sigma70_r2"/>
    <property type="match status" value="1"/>
</dbReference>
<dbReference type="Proteomes" id="UP000468388">
    <property type="component" value="Unassembled WGS sequence"/>
</dbReference>
<evidence type="ECO:0000313" key="7">
    <source>
        <dbReference type="EMBL" id="MVT43354.1"/>
    </source>
</evidence>
<dbReference type="PANTHER" id="PTHR43133">
    <property type="entry name" value="RNA POLYMERASE ECF-TYPE SIGMA FACTO"/>
    <property type="match status" value="1"/>
</dbReference>
<keyword evidence="8" id="KW-1185">Reference proteome</keyword>
<reference evidence="7 8" key="1">
    <citation type="submission" date="2019-12" db="EMBL/GenBank/DDBJ databases">
        <title>The draft genomic sequence of strain Chitinophaga oryziterrae JCM 16595.</title>
        <authorList>
            <person name="Zhang X."/>
        </authorList>
    </citation>
    <scope>NUCLEOTIDE SEQUENCE [LARGE SCALE GENOMIC DNA]</scope>
    <source>
        <strain evidence="7 8">JCM 16595</strain>
    </source>
</reference>
<feature type="domain" description="RNA polymerase sigma factor 70 region 4 type 2" evidence="6">
    <location>
        <begin position="141"/>
        <end position="186"/>
    </location>
</feature>
<comment type="caution">
    <text evidence="7">The sequence shown here is derived from an EMBL/GenBank/DDBJ whole genome shotgun (WGS) entry which is preliminary data.</text>
</comment>
<dbReference type="InterPro" id="IPR014284">
    <property type="entry name" value="RNA_pol_sigma-70_dom"/>
</dbReference>
<evidence type="ECO:0000256" key="2">
    <source>
        <dbReference type="ARBA" id="ARBA00023015"/>
    </source>
</evidence>